<dbReference type="PANTHER" id="PTHR42743:SF11">
    <property type="entry name" value="AMINODEOXYCHORISMATE LYASE"/>
    <property type="match status" value="1"/>
</dbReference>
<dbReference type="PANTHER" id="PTHR42743">
    <property type="entry name" value="AMINO-ACID AMINOTRANSFERASE"/>
    <property type="match status" value="1"/>
</dbReference>
<dbReference type="InterPro" id="IPR043131">
    <property type="entry name" value="BCAT-like_N"/>
</dbReference>
<dbReference type="EMBL" id="CAESAJ010000029">
    <property type="protein sequence ID" value="CAB4334147.1"/>
    <property type="molecule type" value="Genomic_DNA"/>
</dbReference>
<dbReference type="GO" id="GO:0005829">
    <property type="term" value="C:cytosol"/>
    <property type="evidence" value="ECO:0007669"/>
    <property type="project" value="TreeGrafter"/>
</dbReference>
<dbReference type="InterPro" id="IPR001544">
    <property type="entry name" value="Aminotrans_IV"/>
</dbReference>
<comment type="cofactor">
    <cofactor evidence="1">
        <name>pyridoxal 5'-phosphate</name>
        <dbReference type="ChEBI" id="CHEBI:597326"/>
    </cofactor>
</comment>
<protein>
    <submittedName>
        <fullName evidence="4">Unannotated protein</fullName>
    </submittedName>
</protein>
<evidence type="ECO:0000256" key="2">
    <source>
        <dbReference type="ARBA" id="ARBA00009320"/>
    </source>
</evidence>
<dbReference type="AlphaFoldDB" id="A0A6J5YYX6"/>
<evidence type="ECO:0000256" key="3">
    <source>
        <dbReference type="ARBA" id="ARBA00022898"/>
    </source>
</evidence>
<sequence length="288" mass="31328">MTTMWINGELVEESQARVNALDHGFTVGDGVFETIKVVSGRPFALTRHLTRLNSSAIGLGLGEIDRSRIENAVEEILDDNQHAAIGRMRITLTSGTGPLGSGRGHSQHTLVVAVSAAAQWPAECGILLVPWTRNERSALNGIKSTSYAENAKALHHAHQHDMAEAIFFDTHERLSEGTGTNIFAVIDGQVCTPSVDCGLLQGITRELVIQWCDAAGISVMQKHINAQELDSAEEVFLVSTTRDVQPVTIAKHMDNQLHIVSSREYKQGPVTKKIAHLFQAQASNNIDP</sequence>
<evidence type="ECO:0000313" key="4">
    <source>
        <dbReference type="EMBL" id="CAB4334147.1"/>
    </source>
</evidence>
<dbReference type="InterPro" id="IPR050571">
    <property type="entry name" value="Class-IV_PLP-Dep_Aminotrnsfr"/>
</dbReference>
<dbReference type="Gene3D" id="3.30.470.10">
    <property type="match status" value="1"/>
</dbReference>
<accession>A0A6J5YYX6</accession>
<organism evidence="4">
    <name type="scientific">freshwater metagenome</name>
    <dbReference type="NCBI Taxonomy" id="449393"/>
    <lineage>
        <taxon>unclassified sequences</taxon>
        <taxon>metagenomes</taxon>
        <taxon>ecological metagenomes</taxon>
    </lineage>
</organism>
<dbReference type="FunFam" id="3.20.10.10:FF:000002">
    <property type="entry name" value="D-alanine aminotransferase"/>
    <property type="match status" value="1"/>
</dbReference>
<dbReference type="GO" id="GO:0046394">
    <property type="term" value="P:carboxylic acid biosynthetic process"/>
    <property type="evidence" value="ECO:0007669"/>
    <property type="project" value="UniProtKB-ARBA"/>
</dbReference>
<dbReference type="GO" id="GO:0003824">
    <property type="term" value="F:catalytic activity"/>
    <property type="evidence" value="ECO:0007669"/>
    <property type="project" value="InterPro"/>
</dbReference>
<proteinExistence type="inferred from homology"/>
<dbReference type="InterPro" id="IPR018300">
    <property type="entry name" value="Aminotrans_IV_CS"/>
</dbReference>
<dbReference type="InterPro" id="IPR036038">
    <property type="entry name" value="Aminotransferase-like"/>
</dbReference>
<gene>
    <name evidence="4" type="ORF">UFOPK3770_00434</name>
</gene>
<dbReference type="Pfam" id="PF01063">
    <property type="entry name" value="Aminotran_4"/>
    <property type="match status" value="1"/>
</dbReference>
<comment type="similarity">
    <text evidence="2">Belongs to the class-IV pyridoxal-phosphate-dependent aminotransferase family.</text>
</comment>
<name>A0A6J5YYX6_9ZZZZ</name>
<reference evidence="4" key="1">
    <citation type="submission" date="2020-05" db="EMBL/GenBank/DDBJ databases">
        <authorList>
            <person name="Chiriac C."/>
            <person name="Salcher M."/>
            <person name="Ghai R."/>
            <person name="Kavagutti S V."/>
        </authorList>
    </citation>
    <scope>NUCLEOTIDE SEQUENCE</scope>
</reference>
<dbReference type="GO" id="GO:0008652">
    <property type="term" value="P:amino acid biosynthetic process"/>
    <property type="evidence" value="ECO:0007669"/>
    <property type="project" value="UniProtKB-ARBA"/>
</dbReference>
<dbReference type="PROSITE" id="PS00770">
    <property type="entry name" value="AA_TRANSFER_CLASS_4"/>
    <property type="match status" value="1"/>
</dbReference>
<keyword evidence="3" id="KW-0663">Pyridoxal phosphate</keyword>
<dbReference type="Gene3D" id="3.20.10.10">
    <property type="entry name" value="D-amino Acid Aminotransferase, subunit A, domain 2"/>
    <property type="match status" value="1"/>
</dbReference>
<evidence type="ECO:0000256" key="1">
    <source>
        <dbReference type="ARBA" id="ARBA00001933"/>
    </source>
</evidence>
<dbReference type="SUPFAM" id="SSF56752">
    <property type="entry name" value="D-aminoacid aminotransferase-like PLP-dependent enzymes"/>
    <property type="match status" value="1"/>
</dbReference>
<dbReference type="InterPro" id="IPR043132">
    <property type="entry name" value="BCAT-like_C"/>
</dbReference>